<dbReference type="SMART" id="SM00369">
    <property type="entry name" value="LRR_TYP"/>
    <property type="match status" value="2"/>
</dbReference>
<dbReference type="InterPro" id="IPR050905">
    <property type="entry name" value="Plant_NBS-LRR"/>
</dbReference>
<dbReference type="Gene3D" id="3.80.10.10">
    <property type="entry name" value="Ribonuclease Inhibitor"/>
    <property type="match status" value="2"/>
</dbReference>
<dbReference type="Gene3D" id="1.10.8.430">
    <property type="entry name" value="Helical domain of apoptotic protease-activating factors"/>
    <property type="match status" value="1"/>
</dbReference>
<keyword evidence="5" id="KW-1185">Reference proteome</keyword>
<dbReference type="PANTHER" id="PTHR33463:SF198">
    <property type="entry name" value="RPP4C3"/>
    <property type="match status" value="1"/>
</dbReference>
<dbReference type="InterPro" id="IPR027417">
    <property type="entry name" value="P-loop_NTPase"/>
</dbReference>
<dbReference type="SUPFAM" id="SSF52540">
    <property type="entry name" value="P-loop containing nucleoside triphosphate hydrolases"/>
    <property type="match status" value="1"/>
</dbReference>
<evidence type="ECO:0000259" key="3">
    <source>
        <dbReference type="Pfam" id="PF23247"/>
    </source>
</evidence>
<dbReference type="GO" id="GO:0043531">
    <property type="term" value="F:ADP binding"/>
    <property type="evidence" value="ECO:0007669"/>
    <property type="project" value="InterPro"/>
</dbReference>
<dbReference type="InterPro" id="IPR032675">
    <property type="entry name" value="LRR_dom_sf"/>
</dbReference>
<dbReference type="InterPro" id="IPR003591">
    <property type="entry name" value="Leu-rich_rpt_typical-subtyp"/>
</dbReference>
<dbReference type="PRINTS" id="PR00364">
    <property type="entry name" value="DISEASERSIST"/>
</dbReference>
<evidence type="ECO:0000256" key="1">
    <source>
        <dbReference type="ARBA" id="ARBA00022614"/>
    </source>
</evidence>
<dbReference type="InterPro" id="IPR057135">
    <property type="entry name" value="At4g27190-like_LRR"/>
</dbReference>
<feature type="domain" description="Disease resistance protein At4g27190-like leucine-rich repeats" evidence="3">
    <location>
        <begin position="572"/>
        <end position="702"/>
    </location>
</feature>
<dbReference type="AlphaFoldDB" id="A0A7J7MAZ1"/>
<dbReference type="GO" id="GO:0005524">
    <property type="term" value="F:ATP binding"/>
    <property type="evidence" value="ECO:0007669"/>
    <property type="project" value="UniProtKB-KW"/>
</dbReference>
<accession>A0A7J7MAZ1</accession>
<feature type="non-terminal residue" evidence="4">
    <location>
        <position position="1"/>
    </location>
</feature>
<evidence type="ECO:0000313" key="5">
    <source>
        <dbReference type="Proteomes" id="UP000541444"/>
    </source>
</evidence>
<dbReference type="OrthoDB" id="1579323at2759"/>
<dbReference type="SUPFAM" id="SSF52058">
    <property type="entry name" value="L domain-like"/>
    <property type="match status" value="1"/>
</dbReference>
<dbReference type="Proteomes" id="UP000541444">
    <property type="component" value="Unassembled WGS sequence"/>
</dbReference>
<feature type="domain" description="Disease resistance protein At4g27190-like leucine-rich repeats" evidence="3">
    <location>
        <begin position="709"/>
        <end position="815"/>
    </location>
</feature>
<keyword evidence="1" id="KW-0433">Leucine-rich repeat</keyword>
<evidence type="ECO:0000313" key="4">
    <source>
        <dbReference type="EMBL" id="KAF6151940.1"/>
    </source>
</evidence>
<proteinExistence type="predicted"/>
<dbReference type="Pfam" id="PF23247">
    <property type="entry name" value="LRR_RPS2"/>
    <property type="match status" value="2"/>
</dbReference>
<sequence length="863" mass="97545">ASRQRLLLHRNKGNDLANLQHDVQSRVDLARNNGEVINQVVAGWLLKVDAFHIEVITSCCRGSVCVRYRVGREAKEKIDSVVELLKCCRNLGTIGDVLKCNDLQELSKEIIGQCKGLPLAIVALAKALRNKDQVVWVGALQQLKKSIVEGMPPVMSSIRLSYDYLQSKETKFCFLLCCLFPEDYEISMDELLIHAMGEEILRDADTLAEARSKLLIVVGELISSCLLLKGDGDSTVMMHKFVRDVAISITSEEESNEFTIKTGMGLLEWPKIKNMESCVRLSLMDNSISDFPDKLDCPRLLTLSVANNRRLGYLPDGFFNGMEALVTLNLSNTGICKFPQTLSNLKNLLSLDLKSCNCLVDISEIGSLRNLEILNLCNCAIRSLPEEMKLLTNLKFLNLSNNYVLETIPPNVISGLSRLEELNMFLSFSNWEIEGTEVRRNASVAELVPLTNLSVIHLEVEDVSLVYKDSLFHWKKLMKFIISVCGQQTWKNYSHNCLCVSIHEKVVAEWVSVLWDRTDELRLIDCKSLENVVPLLHLRFNNLKNLKVIECPKMEYVMHSEEFSIQAMFVGLETLKLGELPGLRAICNRPLPKGSLEKLKSLKVKDCDELMNVLPPGLLISAGNLETIEIRLCSKVEEVFNSEGLENEGHASTTTTSMLSMLRKIGLSDLPKLTMIWKGFIPLGSLRNLKEVNIWKCKSLRYPLFSMGTSIFSNLKSLKISECESLKCLLPMGIVRGLQQLEELFVTGCHQIEDVIEDCQEGGEEDITTVLPQLKTLRLVKLPSLSRFYQQSSIVFSFPSLELLDIRHCQQLKRLPLGPRSAPELKEFNAEPWGWSERIEWEDESTKARLESLWQSFLLVDQL</sequence>
<dbReference type="InterPro" id="IPR001611">
    <property type="entry name" value="Leu-rich_rpt"/>
</dbReference>
<reference evidence="4 5" key="1">
    <citation type="journal article" date="2020" name="IScience">
        <title>Genome Sequencing of the Endangered Kingdonia uniflora (Circaeasteraceae, Ranunculales) Reveals Potential Mechanisms of Evolutionary Specialization.</title>
        <authorList>
            <person name="Sun Y."/>
            <person name="Deng T."/>
            <person name="Zhang A."/>
            <person name="Moore M.J."/>
            <person name="Landis J.B."/>
            <person name="Lin N."/>
            <person name="Zhang H."/>
            <person name="Zhang X."/>
            <person name="Huang J."/>
            <person name="Zhang X."/>
            <person name="Sun H."/>
            <person name="Wang H."/>
        </authorList>
    </citation>
    <scope>NUCLEOTIDE SEQUENCE [LARGE SCALE GENOMIC DNA]</scope>
    <source>
        <strain evidence="4">TB1705</strain>
        <tissue evidence="4">Leaf</tissue>
    </source>
</reference>
<keyword evidence="2" id="KW-0677">Repeat</keyword>
<gene>
    <name evidence="4" type="ORF">GIB67_010514</name>
</gene>
<organism evidence="4 5">
    <name type="scientific">Kingdonia uniflora</name>
    <dbReference type="NCBI Taxonomy" id="39325"/>
    <lineage>
        <taxon>Eukaryota</taxon>
        <taxon>Viridiplantae</taxon>
        <taxon>Streptophyta</taxon>
        <taxon>Embryophyta</taxon>
        <taxon>Tracheophyta</taxon>
        <taxon>Spermatophyta</taxon>
        <taxon>Magnoliopsida</taxon>
        <taxon>Ranunculales</taxon>
        <taxon>Circaeasteraceae</taxon>
        <taxon>Kingdonia</taxon>
    </lineage>
</organism>
<dbReference type="PANTHER" id="PTHR33463">
    <property type="entry name" value="NB-ARC DOMAIN-CONTAINING PROTEIN-RELATED"/>
    <property type="match status" value="1"/>
</dbReference>
<protein>
    <recommendedName>
        <fullName evidence="3">Disease resistance protein At4g27190-like leucine-rich repeats domain-containing protein</fullName>
    </recommendedName>
</protein>
<dbReference type="Pfam" id="PF13855">
    <property type="entry name" value="LRR_8"/>
    <property type="match status" value="2"/>
</dbReference>
<dbReference type="EMBL" id="JACGCM010001659">
    <property type="protein sequence ID" value="KAF6151940.1"/>
    <property type="molecule type" value="Genomic_DNA"/>
</dbReference>
<dbReference type="PROSITE" id="PS51450">
    <property type="entry name" value="LRR"/>
    <property type="match status" value="1"/>
</dbReference>
<dbReference type="InterPro" id="IPR042197">
    <property type="entry name" value="Apaf_helical"/>
</dbReference>
<evidence type="ECO:0000256" key="2">
    <source>
        <dbReference type="ARBA" id="ARBA00022737"/>
    </source>
</evidence>
<name>A0A7J7MAZ1_9MAGN</name>
<dbReference type="SUPFAM" id="SSF52047">
    <property type="entry name" value="RNI-like"/>
    <property type="match status" value="1"/>
</dbReference>
<comment type="caution">
    <text evidence="4">The sequence shown here is derived from an EMBL/GenBank/DDBJ whole genome shotgun (WGS) entry which is preliminary data.</text>
</comment>